<dbReference type="Pfam" id="PF00144">
    <property type="entry name" value="Beta-lactamase"/>
    <property type="match status" value="1"/>
</dbReference>
<evidence type="ECO:0000259" key="1">
    <source>
        <dbReference type="Pfam" id="PF00144"/>
    </source>
</evidence>
<dbReference type="Gene3D" id="3.40.710.10">
    <property type="entry name" value="DD-peptidase/beta-lactamase superfamily"/>
    <property type="match status" value="1"/>
</dbReference>
<dbReference type="EMBL" id="JBHTHX010001173">
    <property type="protein sequence ID" value="MFD0888066.1"/>
    <property type="molecule type" value="Genomic_DNA"/>
</dbReference>
<reference evidence="3" key="1">
    <citation type="journal article" date="2019" name="Int. J. Syst. Evol. Microbiol.">
        <title>The Global Catalogue of Microorganisms (GCM) 10K type strain sequencing project: providing services to taxonomists for standard genome sequencing and annotation.</title>
        <authorList>
            <consortium name="The Broad Institute Genomics Platform"/>
            <consortium name="The Broad Institute Genome Sequencing Center for Infectious Disease"/>
            <person name="Wu L."/>
            <person name="Ma J."/>
        </authorList>
    </citation>
    <scope>NUCLEOTIDE SEQUENCE [LARGE SCALE GENOMIC DNA]</scope>
    <source>
        <strain evidence="3">CCUG 62974</strain>
    </source>
</reference>
<feature type="domain" description="Beta-lactamase-related" evidence="1">
    <location>
        <begin position="8"/>
        <end position="86"/>
    </location>
</feature>
<protein>
    <submittedName>
        <fullName evidence="2">Serine hydrolase</fullName>
    </submittedName>
</protein>
<sequence>CMFVAGGVAEDGTRLLSEESVAAMRTRQIDVPVVPGLLADRWGLGFELFDWGGEVYGHDGGTIGQSTFWRVVPGADFAIAMSVNGGSAIGMIADLALPLVREVTGLAVPDLPVPPRTPSVADPAPYLGRYEAPMYVWEVAEAHGGLDVSLIPGEFMRKTGQTRTTTRFVHHSGHSFIAAEPKDGMHETITFVVGEDGRATHMHGGARTPRRV</sequence>
<feature type="non-terminal residue" evidence="2">
    <location>
        <position position="1"/>
    </location>
</feature>
<evidence type="ECO:0000313" key="3">
    <source>
        <dbReference type="Proteomes" id="UP001597024"/>
    </source>
</evidence>
<gene>
    <name evidence="2" type="ORF">ACFQ08_26300</name>
</gene>
<name>A0ABW3DZ02_9ACTN</name>
<dbReference type="InterPro" id="IPR012338">
    <property type="entry name" value="Beta-lactam/transpept-like"/>
</dbReference>
<dbReference type="InterPro" id="IPR001466">
    <property type="entry name" value="Beta-lactam-related"/>
</dbReference>
<accession>A0ABW3DZ02</accession>
<evidence type="ECO:0000313" key="2">
    <source>
        <dbReference type="EMBL" id="MFD0888066.1"/>
    </source>
</evidence>
<dbReference type="Proteomes" id="UP001597024">
    <property type="component" value="Unassembled WGS sequence"/>
</dbReference>
<keyword evidence="2" id="KW-0378">Hydrolase</keyword>
<dbReference type="GO" id="GO:0016787">
    <property type="term" value="F:hydrolase activity"/>
    <property type="evidence" value="ECO:0007669"/>
    <property type="project" value="UniProtKB-KW"/>
</dbReference>
<comment type="caution">
    <text evidence="2">The sequence shown here is derived from an EMBL/GenBank/DDBJ whole genome shotgun (WGS) entry which is preliminary data.</text>
</comment>
<organism evidence="2 3">
    <name type="scientific">Streptosporangium algeriense</name>
    <dbReference type="NCBI Taxonomy" id="1682748"/>
    <lineage>
        <taxon>Bacteria</taxon>
        <taxon>Bacillati</taxon>
        <taxon>Actinomycetota</taxon>
        <taxon>Actinomycetes</taxon>
        <taxon>Streptosporangiales</taxon>
        <taxon>Streptosporangiaceae</taxon>
        <taxon>Streptosporangium</taxon>
    </lineage>
</organism>
<dbReference type="SUPFAM" id="SSF56601">
    <property type="entry name" value="beta-lactamase/transpeptidase-like"/>
    <property type="match status" value="1"/>
</dbReference>
<proteinExistence type="predicted"/>
<keyword evidence="3" id="KW-1185">Reference proteome</keyword>